<dbReference type="Pfam" id="PF00646">
    <property type="entry name" value="F-box"/>
    <property type="match status" value="1"/>
</dbReference>
<organism evidence="2 3">
    <name type="scientific">Arabidopsis thaliana</name>
    <name type="common">Mouse-ear cress</name>
    <dbReference type="NCBI Taxonomy" id="3702"/>
    <lineage>
        <taxon>Eukaryota</taxon>
        <taxon>Viridiplantae</taxon>
        <taxon>Streptophyta</taxon>
        <taxon>Embryophyta</taxon>
        <taxon>Tracheophyta</taxon>
        <taxon>Spermatophyta</taxon>
        <taxon>Magnoliopsida</taxon>
        <taxon>eudicotyledons</taxon>
        <taxon>Gunneridae</taxon>
        <taxon>Pentapetalae</taxon>
        <taxon>rosids</taxon>
        <taxon>malvids</taxon>
        <taxon>Brassicales</taxon>
        <taxon>Brassicaceae</taxon>
        <taxon>Camelineae</taxon>
        <taxon>Arabidopsis</taxon>
    </lineage>
</organism>
<proteinExistence type="predicted"/>
<protein>
    <submittedName>
        <fullName evidence="2">DAF1</fullName>
    </submittedName>
</protein>
<accession>A0A178VF79</accession>
<dbReference type="ExpressionAtlas" id="A0A178VF79">
    <property type="expression patterns" value="baseline and differential"/>
</dbReference>
<dbReference type="SUPFAM" id="SSF81383">
    <property type="entry name" value="F-box domain"/>
    <property type="match status" value="1"/>
</dbReference>
<evidence type="ECO:0000313" key="2">
    <source>
        <dbReference type="EMBL" id="OAP04434.1"/>
    </source>
</evidence>
<dbReference type="AlphaFoldDB" id="A0A178VF79"/>
<feature type="domain" description="F-box" evidence="1">
    <location>
        <begin position="10"/>
        <end position="46"/>
    </location>
</feature>
<comment type="caution">
    <text evidence="2">The sequence shown here is derived from an EMBL/GenBank/DDBJ whole genome shotgun (WGS) entry which is preliminary data.</text>
</comment>
<dbReference type="Gene3D" id="1.20.1280.50">
    <property type="match status" value="1"/>
</dbReference>
<dbReference type="EMBL" id="LUHQ01000003">
    <property type="protein sequence ID" value="OAP04434.1"/>
    <property type="molecule type" value="Genomic_DNA"/>
</dbReference>
<dbReference type="PANTHER" id="PTHR31900">
    <property type="entry name" value="F-BOX/RNI SUPERFAMILY PROTEIN-RELATED"/>
    <property type="match status" value="1"/>
</dbReference>
<dbReference type="InterPro" id="IPR050232">
    <property type="entry name" value="FBL13/AtMIF1-like"/>
</dbReference>
<evidence type="ECO:0000313" key="3">
    <source>
        <dbReference type="Proteomes" id="UP000078284"/>
    </source>
</evidence>
<dbReference type="InterPro" id="IPR001810">
    <property type="entry name" value="F-box_dom"/>
</dbReference>
<sequence length="461" mass="53170">MDSGSAVDIISTLSDFLLVLIISNLSFKEALSTSRLSTRWRHICRETRNISFREDEIVTFADDSVARYYQRAALVAYMVGWVNNFTGGVVESFELRLSNSYAFEEGVTTLIEFAVSKNVKHLFLDLSEPRWVTNNDAAQLEPGLIKLPESFYKITSLVTLKLFGCRFEPSRLAKPGLVKTMFFRWIRLEMLSALIAKTPLLEILNIKNCWEIGLDAITGYNDRLMKMVFKYCSFSAQQTTLDVPNIQIFKYFGKVYRFEFASANKLMEEAYLDYREESRYNVSAGVIISGFLYSMLSAKTFTICPYVLQLIQECEDPVRLKAPMETRQLVLKTNFEPNEFVGIRFMLNSSPYLETLSFQMVGPRPIEEMVPQIDPEAYWGQNTSHECLKKTLKKVEVWSFYGGTHELRVLEYLIRYGRMLERVDLYQPIGLDDIQLLPIRAAADRVGEFEARSENLVVTFY</sequence>
<dbReference type="Proteomes" id="UP000078284">
    <property type="component" value="Chromosome 3"/>
</dbReference>
<name>A0A178VF79_ARATH</name>
<gene>
    <name evidence="2" type="ordered locus">AXX17_At3g56520</name>
</gene>
<dbReference type="PANTHER" id="PTHR31900:SF30">
    <property type="entry name" value="SUPERFAMILY PROTEIN, PUTATIVE-RELATED"/>
    <property type="match status" value="1"/>
</dbReference>
<dbReference type="InterPro" id="IPR036047">
    <property type="entry name" value="F-box-like_dom_sf"/>
</dbReference>
<dbReference type="SUPFAM" id="SSF52047">
    <property type="entry name" value="RNI-like"/>
    <property type="match status" value="1"/>
</dbReference>
<reference evidence="3" key="1">
    <citation type="journal article" date="2016" name="Proc. Natl. Acad. Sci. U.S.A.">
        <title>Chromosome-level assembly of Arabidopsis thaliana Ler reveals the extent of translocation and inversion polymorphisms.</title>
        <authorList>
            <person name="Zapata L."/>
            <person name="Ding J."/>
            <person name="Willing E.M."/>
            <person name="Hartwig B."/>
            <person name="Bezdan D."/>
            <person name="Jiao W.B."/>
            <person name="Patel V."/>
            <person name="Velikkakam James G."/>
            <person name="Koornneef M."/>
            <person name="Ossowski S."/>
            <person name="Schneeberger K."/>
        </authorList>
    </citation>
    <scope>NUCLEOTIDE SEQUENCE [LARGE SCALE GENOMIC DNA]</scope>
    <source>
        <strain evidence="3">cv. Landsberg erecta</strain>
    </source>
</reference>
<evidence type="ECO:0000259" key="1">
    <source>
        <dbReference type="Pfam" id="PF00646"/>
    </source>
</evidence>